<evidence type="ECO:0000259" key="1">
    <source>
        <dbReference type="PROSITE" id="PS51729"/>
    </source>
</evidence>
<dbReference type="RefSeq" id="WP_138450379.1">
    <property type="nucleotide sequence ID" value="NZ_VBUT01000008.1"/>
</dbReference>
<dbReference type="EMBL" id="VBUT01000008">
    <property type="protein sequence ID" value="TLF75337.1"/>
    <property type="molecule type" value="Genomic_DNA"/>
</dbReference>
<comment type="caution">
    <text evidence="2">The sequence shown here is derived from an EMBL/GenBank/DDBJ whole genome shotgun (WGS) entry which is preliminary data.</text>
</comment>
<dbReference type="InterPro" id="IPR016181">
    <property type="entry name" value="Acyl_CoA_acyltransferase"/>
</dbReference>
<sequence length="103" mass="11357">MTESTVATTVADNHDKHRFEVFYGGELAGFAEYEERGDEIVFVHTVIDDAFGGKGLGTTLAHQAIEDVIARGKTIRPECPFIKSYLDKHSEYDEHVVGKGAGR</sequence>
<organism evidence="2 3">
    <name type="scientific">Nocardia cyriacigeorgica</name>
    <dbReference type="NCBI Taxonomy" id="135487"/>
    <lineage>
        <taxon>Bacteria</taxon>
        <taxon>Bacillati</taxon>
        <taxon>Actinomycetota</taxon>
        <taxon>Actinomycetes</taxon>
        <taxon>Mycobacteriales</taxon>
        <taxon>Nocardiaceae</taxon>
        <taxon>Nocardia</taxon>
    </lineage>
</organism>
<dbReference type="InterPro" id="IPR045057">
    <property type="entry name" value="Gcn5-rel_NAT"/>
</dbReference>
<dbReference type="PANTHER" id="PTHR31435:SF10">
    <property type="entry name" value="BSR4717 PROTEIN"/>
    <property type="match status" value="1"/>
</dbReference>
<gene>
    <name evidence="2" type="ORF">FEK34_21615</name>
</gene>
<dbReference type="SUPFAM" id="SSF55729">
    <property type="entry name" value="Acyl-CoA N-acyltransferases (Nat)"/>
    <property type="match status" value="1"/>
</dbReference>
<evidence type="ECO:0000313" key="3">
    <source>
        <dbReference type="Proteomes" id="UP000306378"/>
    </source>
</evidence>
<proteinExistence type="predicted"/>
<dbReference type="Proteomes" id="UP000306378">
    <property type="component" value="Unassembled WGS sequence"/>
</dbReference>
<dbReference type="PANTHER" id="PTHR31435">
    <property type="entry name" value="PROTEIN NATD1"/>
    <property type="match status" value="1"/>
</dbReference>
<protein>
    <submittedName>
        <fullName evidence="2">N-acetyltransferase</fullName>
    </submittedName>
</protein>
<dbReference type="AlphaFoldDB" id="A0A5R8NL61"/>
<feature type="domain" description="N-acetyltransferase" evidence="1">
    <location>
        <begin position="11"/>
        <end position="97"/>
    </location>
</feature>
<accession>A0A5R8NL61</accession>
<dbReference type="Pfam" id="PF14542">
    <property type="entry name" value="Acetyltransf_CG"/>
    <property type="match status" value="1"/>
</dbReference>
<dbReference type="CDD" id="cd04301">
    <property type="entry name" value="NAT_SF"/>
    <property type="match status" value="1"/>
</dbReference>
<dbReference type="PROSITE" id="PS51729">
    <property type="entry name" value="GNAT_YJDJ"/>
    <property type="match status" value="1"/>
</dbReference>
<keyword evidence="2" id="KW-0808">Transferase</keyword>
<dbReference type="GO" id="GO:0016740">
    <property type="term" value="F:transferase activity"/>
    <property type="evidence" value="ECO:0007669"/>
    <property type="project" value="UniProtKB-KW"/>
</dbReference>
<reference evidence="2 3" key="1">
    <citation type="submission" date="2019-05" db="EMBL/GenBank/DDBJ databases">
        <title>Genomes sequences of two Nocardia cyriacigeorgica environmental isolates, type strains Nocardia asteroides ATCC 19247 and Nocardia cyriacigeorgica DSM 44484.</title>
        <authorList>
            <person name="Vautrin F."/>
            <person name="Bergeron E."/>
            <person name="Dubost A."/>
            <person name="Abrouk D."/>
            <person name="Rodriguez Nava V."/>
            <person name="Pujic P."/>
        </authorList>
    </citation>
    <scope>NUCLEOTIDE SEQUENCE [LARGE SCALE GENOMIC DNA]</scope>
    <source>
        <strain evidence="2 3">EML 446</strain>
    </source>
</reference>
<dbReference type="InterPro" id="IPR031165">
    <property type="entry name" value="GNAT_YJDJ"/>
</dbReference>
<dbReference type="Gene3D" id="3.40.630.30">
    <property type="match status" value="1"/>
</dbReference>
<name>A0A5R8NL61_9NOCA</name>
<evidence type="ECO:0000313" key="2">
    <source>
        <dbReference type="EMBL" id="TLF75337.1"/>
    </source>
</evidence>